<dbReference type="EMBL" id="ABJB011023140">
    <property type="status" value="NOT_ANNOTATED_CDS"/>
    <property type="molecule type" value="Genomic_DNA"/>
</dbReference>
<keyword evidence="12" id="KW-1185">Reference proteome</keyword>
<comment type="function">
    <text evidence="9">Ligand for members of the frizzled family of seven transmembrane receptors.</text>
</comment>
<dbReference type="HOGENOM" id="CLU_033039_1_1_1"/>
<dbReference type="STRING" id="6945.B7PV28"/>
<evidence type="ECO:0000313" key="11">
    <source>
        <dbReference type="EnsemblMetazoa" id="ISCW019946-PA"/>
    </source>
</evidence>
<dbReference type="InParanoid" id="B7PV28"/>
<dbReference type="GO" id="GO:0005109">
    <property type="term" value="F:frizzled binding"/>
    <property type="evidence" value="ECO:0000318"/>
    <property type="project" value="GO_Central"/>
</dbReference>
<dbReference type="VEuPathDB" id="VectorBase:ISCW019946"/>
<evidence type="ECO:0000256" key="3">
    <source>
        <dbReference type="ARBA" id="ARBA00022473"/>
    </source>
</evidence>
<dbReference type="GO" id="GO:0007517">
    <property type="term" value="P:muscle organ development"/>
    <property type="evidence" value="ECO:0007669"/>
    <property type="project" value="UniProtKB-ARBA"/>
</dbReference>
<keyword evidence="4" id="KW-0964">Secreted</keyword>
<dbReference type="EMBL" id="ABJB010414227">
    <property type="status" value="NOT_ANNOTATED_CDS"/>
    <property type="molecule type" value="Genomic_DNA"/>
</dbReference>
<protein>
    <recommendedName>
        <fullName evidence="9">Protein Wnt</fullName>
    </recommendedName>
</protein>
<dbReference type="EMBL" id="ABJB010860670">
    <property type="status" value="NOT_ANNOTATED_CDS"/>
    <property type="molecule type" value="Genomic_DNA"/>
</dbReference>
<dbReference type="EMBL" id="ABJB011047525">
    <property type="status" value="NOT_ANNOTATED_CDS"/>
    <property type="molecule type" value="Genomic_DNA"/>
</dbReference>
<name>B7PV28_IXOSC</name>
<keyword evidence="5" id="KW-0272">Extracellular matrix</keyword>
<reference evidence="11" key="2">
    <citation type="submission" date="2020-05" db="UniProtKB">
        <authorList>
            <consortium name="EnsemblMetazoa"/>
        </authorList>
    </citation>
    <scope>IDENTIFICATION</scope>
    <source>
        <strain evidence="11">wikel</strain>
    </source>
</reference>
<dbReference type="GO" id="GO:0005125">
    <property type="term" value="F:cytokine activity"/>
    <property type="evidence" value="ECO:0000318"/>
    <property type="project" value="GO_Central"/>
</dbReference>
<dbReference type="SMART" id="SM00097">
    <property type="entry name" value="WNT1"/>
    <property type="match status" value="1"/>
</dbReference>
<dbReference type="Gene3D" id="3.30.2460.20">
    <property type="match status" value="1"/>
</dbReference>
<dbReference type="GO" id="GO:0060070">
    <property type="term" value="P:canonical Wnt signaling pathway"/>
    <property type="evidence" value="ECO:0000318"/>
    <property type="project" value="GO_Central"/>
</dbReference>
<dbReference type="PROSITE" id="PS00246">
    <property type="entry name" value="WNT1"/>
    <property type="match status" value="1"/>
</dbReference>
<dbReference type="InterPro" id="IPR005817">
    <property type="entry name" value="Wnt"/>
</dbReference>
<dbReference type="EMBL" id="ABJB010698419">
    <property type="status" value="NOT_ANNOTATED_CDS"/>
    <property type="molecule type" value="Genomic_DNA"/>
</dbReference>
<dbReference type="OrthoDB" id="5945655at2759"/>
<proteinExistence type="inferred from homology"/>
<dbReference type="EMBL" id="DS797003">
    <property type="protein sequence ID" value="EEC10450.1"/>
    <property type="molecule type" value="Genomic_DNA"/>
</dbReference>
<dbReference type="Proteomes" id="UP000001555">
    <property type="component" value="Unassembled WGS sequence"/>
</dbReference>
<evidence type="ECO:0000256" key="5">
    <source>
        <dbReference type="ARBA" id="ARBA00022530"/>
    </source>
</evidence>
<comment type="subcellular location">
    <subcellularLocation>
        <location evidence="1 9">Secreted</location>
        <location evidence="1 9">Extracellular space</location>
        <location evidence="1 9">Extracellular matrix</location>
    </subcellularLocation>
</comment>
<evidence type="ECO:0000256" key="8">
    <source>
        <dbReference type="ARBA" id="ARBA00023288"/>
    </source>
</evidence>
<organism>
    <name type="scientific">Ixodes scapularis</name>
    <name type="common">Black-legged tick</name>
    <name type="synonym">Deer tick</name>
    <dbReference type="NCBI Taxonomy" id="6945"/>
    <lineage>
        <taxon>Eukaryota</taxon>
        <taxon>Metazoa</taxon>
        <taxon>Ecdysozoa</taxon>
        <taxon>Arthropoda</taxon>
        <taxon>Chelicerata</taxon>
        <taxon>Arachnida</taxon>
        <taxon>Acari</taxon>
        <taxon>Parasitiformes</taxon>
        <taxon>Ixodida</taxon>
        <taxon>Ixodoidea</taxon>
        <taxon>Ixodidae</taxon>
        <taxon>Ixodinae</taxon>
        <taxon>Ixodes</taxon>
    </lineage>
</organism>
<dbReference type="InterPro" id="IPR043158">
    <property type="entry name" value="Wnt_C"/>
</dbReference>
<evidence type="ECO:0000313" key="12">
    <source>
        <dbReference type="Proteomes" id="UP000001555"/>
    </source>
</evidence>
<dbReference type="CDD" id="cd19333">
    <property type="entry name" value="Wnt_Wnt1"/>
    <property type="match status" value="1"/>
</dbReference>
<dbReference type="EnsemblMetazoa" id="ISCW019946-RA">
    <property type="protein sequence ID" value="ISCW019946-PA"/>
    <property type="gene ID" value="ISCW019946"/>
</dbReference>
<comment type="similarity">
    <text evidence="2 9">Belongs to the Wnt family.</text>
</comment>
<sequence length="320" mass="36301">SVPLRRKQRGLVRANPGSLQAIGRGMRLAISECKHQFRDRRWNCPTPEYMRGKSLFGKIVHRGCRETAFVYAITSAGVAHAVSRACSEGAIDTCTCDYRQRGPSGLDWEWGGCSDNVHFGYKFARAFVDAAERGRDLRFVINLHNNEAGRLQVTTETRRECKCHGMSGSCTVKTCWMRLPSFRDVGNQLKERFDGASKVLVSNQGNFRGFRSRRRKGHARSFQLKPLYPDHKPPTRKDLVYFENSPDFCVPNSRLGVQGTRGRHCNESSPGVDGCESMCCGRGHRTEVREDLERCACTFHWCCQVKCKVCKIRRTVHTCL</sequence>
<evidence type="ECO:0000256" key="6">
    <source>
        <dbReference type="ARBA" id="ARBA00022687"/>
    </source>
</evidence>
<keyword evidence="6 9" id="KW-0879">Wnt signaling pathway</keyword>
<evidence type="ECO:0000256" key="1">
    <source>
        <dbReference type="ARBA" id="ARBA00004498"/>
    </source>
</evidence>
<accession>B7PV28</accession>
<dbReference type="VEuPathDB" id="VectorBase:ISCI019946"/>
<dbReference type="InterPro" id="IPR018161">
    <property type="entry name" value="Wnt_CS"/>
</dbReference>
<reference evidence="10 12" key="1">
    <citation type="submission" date="2008-03" db="EMBL/GenBank/DDBJ databases">
        <title>Annotation of Ixodes scapularis.</title>
        <authorList>
            <consortium name="Ixodes scapularis Genome Project Consortium"/>
            <person name="Caler E."/>
            <person name="Hannick L.I."/>
            <person name="Bidwell S."/>
            <person name="Joardar V."/>
            <person name="Thiagarajan M."/>
            <person name="Amedeo P."/>
            <person name="Galinsky K.J."/>
            <person name="Schobel S."/>
            <person name="Inman J."/>
            <person name="Hostetler J."/>
            <person name="Miller J."/>
            <person name="Hammond M."/>
            <person name="Megy K."/>
            <person name="Lawson D."/>
            <person name="Kodira C."/>
            <person name="Sutton G."/>
            <person name="Meyer J."/>
            <person name="Hill C.A."/>
            <person name="Birren B."/>
            <person name="Nene V."/>
            <person name="Collins F."/>
            <person name="Alarcon-Chaidez F."/>
            <person name="Wikel S."/>
            <person name="Strausberg R."/>
        </authorList>
    </citation>
    <scope>NUCLEOTIDE SEQUENCE [LARGE SCALE GENOMIC DNA]</scope>
    <source>
        <strain evidence="12">Wikel</strain>
        <strain evidence="10">Wikel colony</strain>
    </source>
</reference>
<dbReference type="GO" id="GO:0005615">
    <property type="term" value="C:extracellular space"/>
    <property type="evidence" value="ECO:0000318"/>
    <property type="project" value="GO_Central"/>
</dbReference>
<dbReference type="AlphaFoldDB" id="B7PV28"/>
<gene>
    <name evidence="11" type="primary">8031773</name>
    <name evidence="10" type="ORF">IscW_ISCW019946</name>
</gene>
<dbReference type="VEuPathDB" id="VectorBase:ISCP_022000"/>
<dbReference type="GO" id="GO:0045165">
    <property type="term" value="P:cell fate commitment"/>
    <property type="evidence" value="ECO:0000318"/>
    <property type="project" value="GO_Central"/>
</dbReference>
<evidence type="ECO:0000256" key="7">
    <source>
        <dbReference type="ARBA" id="ARBA00023157"/>
    </source>
</evidence>
<dbReference type="EMBL" id="ABJB010433212">
    <property type="status" value="NOT_ANNOTATED_CDS"/>
    <property type="molecule type" value="Genomic_DNA"/>
</dbReference>
<dbReference type="EMBL" id="ABJB010570271">
    <property type="status" value="NOT_ANNOTATED_CDS"/>
    <property type="molecule type" value="Genomic_DNA"/>
</dbReference>
<dbReference type="FunFam" id="3.30.2460.20:FF:000001">
    <property type="entry name" value="Wnt homolog"/>
    <property type="match status" value="1"/>
</dbReference>
<dbReference type="PANTHER" id="PTHR12027">
    <property type="entry name" value="WNT RELATED"/>
    <property type="match status" value="1"/>
</dbReference>
<dbReference type="PRINTS" id="PR01349">
    <property type="entry name" value="WNTPROTEIN"/>
</dbReference>
<evidence type="ECO:0000256" key="9">
    <source>
        <dbReference type="RuleBase" id="RU003500"/>
    </source>
</evidence>
<dbReference type="GO" id="GO:0030182">
    <property type="term" value="P:neuron differentiation"/>
    <property type="evidence" value="ECO:0000318"/>
    <property type="project" value="GO_Central"/>
</dbReference>
<evidence type="ECO:0000256" key="4">
    <source>
        <dbReference type="ARBA" id="ARBA00022525"/>
    </source>
</evidence>
<evidence type="ECO:0000256" key="2">
    <source>
        <dbReference type="ARBA" id="ARBA00005683"/>
    </source>
</evidence>
<keyword evidence="8" id="KW-0449">Lipoprotein</keyword>
<dbReference type="EMBL" id="ABJB011133600">
    <property type="status" value="NOT_ANNOTATED_CDS"/>
    <property type="molecule type" value="Genomic_DNA"/>
</dbReference>
<dbReference type="EMBL" id="ABJB010786141">
    <property type="status" value="NOT_ANNOTATED_CDS"/>
    <property type="molecule type" value="Genomic_DNA"/>
</dbReference>
<keyword evidence="7" id="KW-1015">Disulfide bond</keyword>
<dbReference type="PANTHER" id="PTHR12027:SF91">
    <property type="entry name" value="PROTO-ONCOGENE WNT-1"/>
    <property type="match status" value="1"/>
</dbReference>
<feature type="non-terminal residue" evidence="10">
    <location>
        <position position="1"/>
    </location>
</feature>
<dbReference type="PaxDb" id="6945-B7PV28"/>
<dbReference type="EMBL" id="ABJB010696084">
    <property type="status" value="NOT_ANNOTATED_CDS"/>
    <property type="molecule type" value="Genomic_DNA"/>
</dbReference>
<dbReference type="Pfam" id="PF00110">
    <property type="entry name" value="wnt"/>
    <property type="match status" value="1"/>
</dbReference>
<keyword evidence="3 9" id="KW-0217">Developmental protein</keyword>
<dbReference type="GO" id="GO:0000902">
    <property type="term" value="P:cell morphogenesis"/>
    <property type="evidence" value="ECO:0007669"/>
    <property type="project" value="UniProtKB-ARBA"/>
</dbReference>
<dbReference type="FunCoup" id="B7PV28">
    <property type="interactions" value="119"/>
</dbReference>
<evidence type="ECO:0000313" key="10">
    <source>
        <dbReference type="EMBL" id="EEC10450.1"/>
    </source>
</evidence>